<dbReference type="Proteomes" id="UP000806528">
    <property type="component" value="Unassembled WGS sequence"/>
</dbReference>
<comment type="caution">
    <text evidence="1">The sequence shown here is derived from an EMBL/GenBank/DDBJ whole genome shotgun (WGS) entry which is preliminary data.</text>
</comment>
<sequence length="45" mass="5056">MEETPLLPEDRARLVELLALMDPDHAREVAEYLGIDLEAEPAEGH</sequence>
<evidence type="ECO:0000313" key="2">
    <source>
        <dbReference type="Proteomes" id="UP000806528"/>
    </source>
</evidence>
<protein>
    <submittedName>
        <fullName evidence="1">Uncharacterized protein</fullName>
    </submittedName>
</protein>
<dbReference type="RefSeq" id="WP_193122224.1">
    <property type="nucleotide sequence ID" value="NZ_JADBGI010000010.1"/>
</dbReference>
<evidence type="ECO:0000313" key="1">
    <source>
        <dbReference type="EMBL" id="MBE2999588.1"/>
    </source>
</evidence>
<gene>
    <name evidence="1" type="ORF">IDM40_12845</name>
</gene>
<name>A0ABR9P6W7_9ACTN</name>
<organism evidence="1 2">
    <name type="scientific">Nocardiopsis coralli</name>
    <dbReference type="NCBI Taxonomy" id="2772213"/>
    <lineage>
        <taxon>Bacteria</taxon>
        <taxon>Bacillati</taxon>
        <taxon>Actinomycetota</taxon>
        <taxon>Actinomycetes</taxon>
        <taxon>Streptosporangiales</taxon>
        <taxon>Nocardiopsidaceae</taxon>
        <taxon>Nocardiopsis</taxon>
    </lineage>
</organism>
<keyword evidence="2" id="KW-1185">Reference proteome</keyword>
<dbReference type="EMBL" id="JADBGI010000010">
    <property type="protein sequence ID" value="MBE2999588.1"/>
    <property type="molecule type" value="Genomic_DNA"/>
</dbReference>
<reference evidence="1 2" key="1">
    <citation type="submission" date="2020-09" db="EMBL/GenBank/DDBJ databases">
        <title>Diversity and distribution of actinomycetes associated with coral in the coast of Hainan.</title>
        <authorList>
            <person name="Li F."/>
        </authorList>
    </citation>
    <scope>NUCLEOTIDE SEQUENCE [LARGE SCALE GENOMIC DNA]</scope>
    <source>
        <strain evidence="1 2">HNM0947</strain>
    </source>
</reference>
<proteinExistence type="predicted"/>
<accession>A0ABR9P6W7</accession>